<evidence type="ECO:0000313" key="2">
    <source>
        <dbReference type="EMBL" id="KAJ7782619.1"/>
    </source>
</evidence>
<evidence type="ECO:0000256" key="1">
    <source>
        <dbReference type="SAM" id="SignalP"/>
    </source>
</evidence>
<feature type="signal peptide" evidence="1">
    <location>
        <begin position="1"/>
        <end position="17"/>
    </location>
</feature>
<sequence length="67" mass="6618">MFPRLALALSLIVLAAASPAPIDPKLQSVVAAKNNIGFVNPPSPNAAGRVVPGMGAAVVVGVVAAFL</sequence>
<reference evidence="2" key="1">
    <citation type="submission" date="2023-03" db="EMBL/GenBank/DDBJ databases">
        <title>Massive genome expansion in bonnet fungi (Mycena s.s.) driven by repeated elements and novel gene families across ecological guilds.</title>
        <authorList>
            <consortium name="Lawrence Berkeley National Laboratory"/>
            <person name="Harder C.B."/>
            <person name="Miyauchi S."/>
            <person name="Viragh M."/>
            <person name="Kuo A."/>
            <person name="Thoen E."/>
            <person name="Andreopoulos B."/>
            <person name="Lu D."/>
            <person name="Skrede I."/>
            <person name="Drula E."/>
            <person name="Henrissat B."/>
            <person name="Morin E."/>
            <person name="Kohler A."/>
            <person name="Barry K."/>
            <person name="LaButti K."/>
            <person name="Morin E."/>
            <person name="Salamov A."/>
            <person name="Lipzen A."/>
            <person name="Mereny Z."/>
            <person name="Hegedus B."/>
            <person name="Baldrian P."/>
            <person name="Stursova M."/>
            <person name="Weitz H."/>
            <person name="Taylor A."/>
            <person name="Grigoriev I.V."/>
            <person name="Nagy L.G."/>
            <person name="Martin F."/>
            <person name="Kauserud H."/>
        </authorList>
    </citation>
    <scope>NUCLEOTIDE SEQUENCE</scope>
    <source>
        <strain evidence="2">CBHHK182m</strain>
    </source>
</reference>
<dbReference type="Proteomes" id="UP001215598">
    <property type="component" value="Unassembled WGS sequence"/>
</dbReference>
<name>A0AAD7P0G9_9AGAR</name>
<evidence type="ECO:0000313" key="3">
    <source>
        <dbReference type="Proteomes" id="UP001215598"/>
    </source>
</evidence>
<feature type="chain" id="PRO_5042220556" evidence="1">
    <location>
        <begin position="18"/>
        <end position="67"/>
    </location>
</feature>
<proteinExistence type="predicted"/>
<dbReference type="EMBL" id="JARKIB010000003">
    <property type="protein sequence ID" value="KAJ7782619.1"/>
    <property type="molecule type" value="Genomic_DNA"/>
</dbReference>
<keyword evidence="3" id="KW-1185">Reference proteome</keyword>
<dbReference type="AlphaFoldDB" id="A0AAD7P0G9"/>
<accession>A0AAD7P0G9</accession>
<keyword evidence="1" id="KW-0732">Signal</keyword>
<organism evidence="2 3">
    <name type="scientific">Mycena metata</name>
    <dbReference type="NCBI Taxonomy" id="1033252"/>
    <lineage>
        <taxon>Eukaryota</taxon>
        <taxon>Fungi</taxon>
        <taxon>Dikarya</taxon>
        <taxon>Basidiomycota</taxon>
        <taxon>Agaricomycotina</taxon>
        <taxon>Agaricomycetes</taxon>
        <taxon>Agaricomycetidae</taxon>
        <taxon>Agaricales</taxon>
        <taxon>Marasmiineae</taxon>
        <taxon>Mycenaceae</taxon>
        <taxon>Mycena</taxon>
    </lineage>
</organism>
<protein>
    <submittedName>
        <fullName evidence="2">Uncharacterized protein</fullName>
    </submittedName>
</protein>
<comment type="caution">
    <text evidence="2">The sequence shown here is derived from an EMBL/GenBank/DDBJ whole genome shotgun (WGS) entry which is preliminary data.</text>
</comment>
<gene>
    <name evidence="2" type="ORF">B0H16DRAFT_1709469</name>
</gene>